<keyword evidence="5 11" id="KW-0812">Transmembrane</keyword>
<evidence type="ECO:0000256" key="11">
    <source>
        <dbReference type="PROSITE-ProRule" id="PRU01360"/>
    </source>
</evidence>
<evidence type="ECO:0000259" key="16">
    <source>
        <dbReference type="Pfam" id="PF07715"/>
    </source>
</evidence>
<keyword evidence="7 12" id="KW-0798">TonB box</keyword>
<dbReference type="NCBIfam" id="TIGR01785">
    <property type="entry name" value="TonB-hemin"/>
    <property type="match status" value="1"/>
</dbReference>
<keyword evidence="3 11" id="KW-0813">Transport</keyword>
<evidence type="ECO:0000256" key="12">
    <source>
        <dbReference type="RuleBase" id="RU003357"/>
    </source>
</evidence>
<evidence type="ECO:0000256" key="3">
    <source>
        <dbReference type="ARBA" id="ARBA00022448"/>
    </source>
</evidence>
<dbReference type="RefSeq" id="WP_082210312.1">
    <property type="nucleotide sequence ID" value="NZ_JOJP01000001.1"/>
</dbReference>
<keyword evidence="9" id="KW-0675">Receptor</keyword>
<evidence type="ECO:0000256" key="4">
    <source>
        <dbReference type="ARBA" id="ARBA00022452"/>
    </source>
</evidence>
<dbReference type="Pfam" id="PF00593">
    <property type="entry name" value="TonB_dep_Rec_b-barrel"/>
    <property type="match status" value="1"/>
</dbReference>
<dbReference type="GO" id="GO:0015344">
    <property type="term" value="F:siderophore uptake transmembrane transporter activity"/>
    <property type="evidence" value="ECO:0007669"/>
    <property type="project" value="TreeGrafter"/>
</dbReference>
<dbReference type="InterPro" id="IPR036942">
    <property type="entry name" value="Beta-barrel_TonB_sf"/>
</dbReference>
<evidence type="ECO:0000256" key="10">
    <source>
        <dbReference type="ARBA" id="ARBA00023237"/>
    </source>
</evidence>
<evidence type="ECO:0000256" key="7">
    <source>
        <dbReference type="ARBA" id="ARBA00023077"/>
    </source>
</evidence>
<proteinExistence type="inferred from homology"/>
<organism evidence="17 18">
    <name type="scientific">Endozoicomonas elysicola</name>
    <dbReference type="NCBI Taxonomy" id="305900"/>
    <lineage>
        <taxon>Bacteria</taxon>
        <taxon>Pseudomonadati</taxon>
        <taxon>Pseudomonadota</taxon>
        <taxon>Gammaproteobacteria</taxon>
        <taxon>Oceanospirillales</taxon>
        <taxon>Endozoicomonadaceae</taxon>
        <taxon>Endozoicomonas</taxon>
    </lineage>
</organism>
<name>A0A081KGY8_9GAMM</name>
<dbReference type="InterPro" id="IPR011276">
    <property type="entry name" value="TonB_haem/Hb_rcpt"/>
</dbReference>
<dbReference type="Pfam" id="PF07715">
    <property type="entry name" value="Plug"/>
    <property type="match status" value="1"/>
</dbReference>
<evidence type="ECO:0000256" key="13">
    <source>
        <dbReference type="SAM" id="MobiDB-lite"/>
    </source>
</evidence>
<dbReference type="STRING" id="305900.GV64_24200"/>
<sequence length="731" mass="80097">MKFSKNTLALAVMTATVSLAQTSPVLAETALPGKEKATVLNKVVVSATRTEQNIEDVSSSVASVSSEEMDANLVTDIQDAVKYVPGVSVGGTGRFGVGGFTIRGMSESRVKVMVDGVEQPVSYDTGLGVKADVMKFSQNMFEMDTLAAIEVNKGPASSLYGSDALGGAVIMRTKNPEDLLGVGDDTYAGFKTGYNSADESFKQTLTLANRSGDWESLLIYTHTDGKETATHGDGADIWGRDRGQANPYNYSQNNVLGKLFYQVNDDHRIGVTGELFKRDGEGRILSNEGHTMMPGYTYTNNHAFDEDSRKRVGIEHEWLAGNQMFDTLNWQLNWQEVKSNHDTQDHTDAKGNRNRNRTGKDDSYQFDAQFGKELIFGSSMHQLTYGVSGSKDSFSLNYTDTNLDTGESTPKTPEIPEADSTKWGFYAQDQMFLMDDALVITGGLRYDAFKATPGGDSDYSESKNDAVTAKLGGVYHWTPGFSTYAQFSQGFKAPTLQDLYYSYTGGSYELLPNPDLKAEESNSYELGIRAENQFGSLELAGFYNDYTNFIEERTDTSDPAYPDGTVTKVNVGNAEIYGAEFTGMLYLDEAFNAPVGMYSRLSIAYANGENKDTGGSLDTVAPLTTIVGLGYDAPSEKWGGALDVTHVAGKTGGDWSEENKDNMDAPSYTVVDMTAYYEPMENMMVRGGLFNAFDKKYWLYQDITGIPADDQGIDRRTQPGRNWGVSLSYDF</sequence>
<feature type="compositionally biased region" description="Basic and acidic residues" evidence="13">
    <location>
        <begin position="339"/>
        <end position="351"/>
    </location>
</feature>
<dbReference type="PROSITE" id="PS52016">
    <property type="entry name" value="TONB_DEPENDENT_REC_3"/>
    <property type="match status" value="1"/>
</dbReference>
<keyword evidence="10 11" id="KW-0998">Cell outer membrane</keyword>
<feature type="domain" description="TonB-dependent receptor plug" evidence="16">
    <location>
        <begin position="54"/>
        <end position="168"/>
    </location>
</feature>
<evidence type="ECO:0000256" key="2">
    <source>
        <dbReference type="ARBA" id="ARBA00008143"/>
    </source>
</evidence>
<protein>
    <submittedName>
        <fullName evidence="17">Ligand-gated channel</fullName>
    </submittedName>
</protein>
<evidence type="ECO:0000256" key="14">
    <source>
        <dbReference type="SAM" id="SignalP"/>
    </source>
</evidence>
<dbReference type="NCBIfam" id="TIGR01786">
    <property type="entry name" value="TonB-hemlactrns"/>
    <property type="match status" value="1"/>
</dbReference>
<comment type="subcellular location">
    <subcellularLocation>
        <location evidence="1 11">Cell outer membrane</location>
        <topology evidence="1 11">Multi-pass membrane protein</topology>
    </subcellularLocation>
</comment>
<keyword evidence="8 11" id="KW-0472">Membrane</keyword>
<evidence type="ECO:0000313" key="17">
    <source>
        <dbReference type="EMBL" id="KEI73414.1"/>
    </source>
</evidence>
<feature type="domain" description="TonB-dependent receptor-like beta-barrel" evidence="15">
    <location>
        <begin position="246"/>
        <end position="691"/>
    </location>
</feature>
<evidence type="ECO:0000313" key="18">
    <source>
        <dbReference type="Proteomes" id="UP000027997"/>
    </source>
</evidence>
<dbReference type="CDD" id="cd01347">
    <property type="entry name" value="ligand_gated_channel"/>
    <property type="match status" value="1"/>
</dbReference>
<keyword evidence="4 11" id="KW-1134">Transmembrane beta strand</keyword>
<dbReference type="PANTHER" id="PTHR30069:SF29">
    <property type="entry name" value="HEMOGLOBIN AND HEMOGLOBIN-HAPTOGLOBIN-BINDING PROTEIN 1-RELATED"/>
    <property type="match status" value="1"/>
</dbReference>
<dbReference type="GO" id="GO:0015232">
    <property type="term" value="F:heme transmembrane transporter activity"/>
    <property type="evidence" value="ECO:0007669"/>
    <property type="project" value="InterPro"/>
</dbReference>
<dbReference type="InterPro" id="IPR039426">
    <property type="entry name" value="TonB-dep_rcpt-like"/>
</dbReference>
<dbReference type="InterPro" id="IPR012910">
    <property type="entry name" value="Plug_dom"/>
</dbReference>
<dbReference type="GO" id="GO:0044718">
    <property type="term" value="P:siderophore transmembrane transport"/>
    <property type="evidence" value="ECO:0007669"/>
    <property type="project" value="TreeGrafter"/>
</dbReference>
<dbReference type="Gene3D" id="2.170.130.10">
    <property type="entry name" value="TonB-dependent receptor, plug domain"/>
    <property type="match status" value="1"/>
</dbReference>
<accession>A0A081KGY8</accession>
<feature type="signal peptide" evidence="14">
    <location>
        <begin position="1"/>
        <end position="20"/>
    </location>
</feature>
<dbReference type="Gene3D" id="2.40.170.20">
    <property type="entry name" value="TonB-dependent receptor, beta-barrel domain"/>
    <property type="match status" value="1"/>
</dbReference>
<dbReference type="GO" id="GO:0009279">
    <property type="term" value="C:cell outer membrane"/>
    <property type="evidence" value="ECO:0007669"/>
    <property type="project" value="UniProtKB-SubCell"/>
</dbReference>
<comment type="similarity">
    <text evidence="2">Belongs to the TonB-dependent receptor family. Hemoglobin/haptoglobin binding protein subfamily.</text>
</comment>
<dbReference type="AlphaFoldDB" id="A0A081KGY8"/>
<dbReference type="InterPro" id="IPR037066">
    <property type="entry name" value="Plug_dom_sf"/>
</dbReference>
<dbReference type="Proteomes" id="UP000027997">
    <property type="component" value="Unassembled WGS sequence"/>
</dbReference>
<keyword evidence="18" id="KW-1185">Reference proteome</keyword>
<evidence type="ECO:0000256" key="5">
    <source>
        <dbReference type="ARBA" id="ARBA00022692"/>
    </source>
</evidence>
<evidence type="ECO:0000256" key="9">
    <source>
        <dbReference type="ARBA" id="ARBA00023170"/>
    </source>
</evidence>
<keyword evidence="6 14" id="KW-0732">Signal</keyword>
<dbReference type="EMBL" id="JOJP01000001">
    <property type="protein sequence ID" value="KEI73414.1"/>
    <property type="molecule type" value="Genomic_DNA"/>
</dbReference>
<evidence type="ECO:0000256" key="8">
    <source>
        <dbReference type="ARBA" id="ARBA00023136"/>
    </source>
</evidence>
<dbReference type="SUPFAM" id="SSF56935">
    <property type="entry name" value="Porins"/>
    <property type="match status" value="1"/>
</dbReference>
<reference evidence="17 18" key="1">
    <citation type="submission" date="2014-06" db="EMBL/GenBank/DDBJ databases">
        <title>Whole Genome Sequences of Three Symbiotic Endozoicomonas Bacteria.</title>
        <authorList>
            <person name="Neave M.J."/>
            <person name="Apprill A."/>
            <person name="Voolstra C.R."/>
        </authorList>
    </citation>
    <scope>NUCLEOTIDE SEQUENCE [LARGE SCALE GENOMIC DNA]</scope>
    <source>
        <strain evidence="17 18">DSM 22380</strain>
    </source>
</reference>
<evidence type="ECO:0000256" key="1">
    <source>
        <dbReference type="ARBA" id="ARBA00004571"/>
    </source>
</evidence>
<feature type="region of interest" description="Disordered" evidence="13">
    <location>
        <begin position="339"/>
        <end position="363"/>
    </location>
</feature>
<comment type="caution">
    <text evidence="17">The sequence shown here is derived from an EMBL/GenBank/DDBJ whole genome shotgun (WGS) entry which is preliminary data.</text>
</comment>
<feature type="chain" id="PRO_5001758904" evidence="14">
    <location>
        <begin position="21"/>
        <end position="731"/>
    </location>
</feature>
<evidence type="ECO:0000259" key="15">
    <source>
        <dbReference type="Pfam" id="PF00593"/>
    </source>
</evidence>
<dbReference type="InterPro" id="IPR000531">
    <property type="entry name" value="Beta-barrel_TonB"/>
</dbReference>
<dbReference type="InterPro" id="IPR010949">
    <property type="entry name" value="TonB_Hb/transfer/lactofer_rcpt"/>
</dbReference>
<gene>
    <name evidence="17" type="ORF">GV64_24200</name>
</gene>
<dbReference type="eggNOG" id="COG4771">
    <property type="taxonomic scope" value="Bacteria"/>
</dbReference>
<dbReference type="PANTHER" id="PTHR30069">
    <property type="entry name" value="TONB-DEPENDENT OUTER MEMBRANE RECEPTOR"/>
    <property type="match status" value="1"/>
</dbReference>
<evidence type="ECO:0000256" key="6">
    <source>
        <dbReference type="ARBA" id="ARBA00022729"/>
    </source>
</evidence>